<keyword evidence="3" id="KW-1185">Reference proteome</keyword>
<evidence type="ECO:0000313" key="3">
    <source>
        <dbReference type="Proteomes" id="UP001305414"/>
    </source>
</evidence>
<protein>
    <submittedName>
        <fullName evidence="2">Uncharacterized protein</fullName>
    </submittedName>
</protein>
<sequence>MPRSGYDSTNCTNSEKQRTEASSRASSDRRGTVAGTIRIPRNFRLLSIDQNLPSPSASRTPITTPSATAHLPSSNPSLASISSVVSTSRSSTVPFQERSTNIQSSAGPASGSANPTASPTPSLHAPSANRTALPTVRDQGANRNRTLTPRGIEDLGGNALQQHSQDRVRESFEDLEPGRKVDERYAISPLVATLIQAAKVLCRPNPLLRMILFRKVNKLTKDMPVQKGLALQPG</sequence>
<organism evidence="2 3">
    <name type="scientific">Xylaria bambusicola</name>
    <dbReference type="NCBI Taxonomy" id="326684"/>
    <lineage>
        <taxon>Eukaryota</taxon>
        <taxon>Fungi</taxon>
        <taxon>Dikarya</taxon>
        <taxon>Ascomycota</taxon>
        <taxon>Pezizomycotina</taxon>
        <taxon>Sordariomycetes</taxon>
        <taxon>Xylariomycetidae</taxon>
        <taxon>Xylariales</taxon>
        <taxon>Xylariaceae</taxon>
        <taxon>Xylaria</taxon>
    </lineage>
</organism>
<feature type="compositionally biased region" description="Polar residues" evidence="1">
    <location>
        <begin position="48"/>
        <end position="67"/>
    </location>
</feature>
<dbReference type="EMBL" id="JAWHQM010000002">
    <property type="protein sequence ID" value="KAK5625642.1"/>
    <property type="molecule type" value="Genomic_DNA"/>
</dbReference>
<dbReference type="AlphaFoldDB" id="A0AAN7Z1J0"/>
<feature type="compositionally biased region" description="Low complexity" evidence="1">
    <location>
        <begin position="104"/>
        <end position="122"/>
    </location>
</feature>
<comment type="caution">
    <text evidence="2">The sequence shown here is derived from an EMBL/GenBank/DDBJ whole genome shotgun (WGS) entry which is preliminary data.</text>
</comment>
<proteinExistence type="predicted"/>
<feature type="compositionally biased region" description="Basic and acidic residues" evidence="1">
    <location>
        <begin position="15"/>
        <end position="31"/>
    </location>
</feature>
<reference evidence="2 3" key="1">
    <citation type="submission" date="2023-10" db="EMBL/GenBank/DDBJ databases">
        <title>Draft genome sequence of Xylaria bambusicola isolate GMP-LS, the root and basal stem rot pathogen of sugarcane in Indonesia.</title>
        <authorList>
            <person name="Selvaraj P."/>
            <person name="Muralishankar V."/>
            <person name="Muruganantham S."/>
            <person name="Sp S."/>
            <person name="Haryani S."/>
            <person name="Lau K.J.X."/>
            <person name="Naqvi N.I."/>
        </authorList>
    </citation>
    <scope>NUCLEOTIDE SEQUENCE [LARGE SCALE GENOMIC DNA]</scope>
    <source>
        <strain evidence="2">GMP-LS</strain>
    </source>
</reference>
<feature type="compositionally biased region" description="Polar residues" evidence="1">
    <location>
        <begin position="1"/>
        <end position="14"/>
    </location>
</feature>
<dbReference type="Proteomes" id="UP001305414">
    <property type="component" value="Unassembled WGS sequence"/>
</dbReference>
<evidence type="ECO:0000256" key="1">
    <source>
        <dbReference type="SAM" id="MobiDB-lite"/>
    </source>
</evidence>
<gene>
    <name evidence="2" type="ORF">RRF57_001358</name>
</gene>
<name>A0AAN7Z1J0_9PEZI</name>
<feature type="compositionally biased region" description="Low complexity" evidence="1">
    <location>
        <begin position="72"/>
        <end position="94"/>
    </location>
</feature>
<accession>A0AAN7Z1J0</accession>
<evidence type="ECO:0000313" key="2">
    <source>
        <dbReference type="EMBL" id="KAK5625642.1"/>
    </source>
</evidence>
<feature type="region of interest" description="Disordered" evidence="1">
    <location>
        <begin position="1"/>
        <end position="157"/>
    </location>
</feature>